<dbReference type="PANTHER" id="PTHR43745:SF2">
    <property type="entry name" value="NITROREDUCTASE MJ1384-RELATED"/>
    <property type="match status" value="1"/>
</dbReference>
<dbReference type="InterPro" id="IPR029479">
    <property type="entry name" value="Nitroreductase"/>
</dbReference>
<name>A0A343TK41_9EURY</name>
<dbReference type="InterPro" id="IPR020051">
    <property type="entry name" value="SagB-type_dehydrogenase"/>
</dbReference>
<dbReference type="SUPFAM" id="SSF55469">
    <property type="entry name" value="FMN-dependent nitroreductase-like"/>
    <property type="match status" value="1"/>
</dbReference>
<evidence type="ECO:0000259" key="1">
    <source>
        <dbReference type="Pfam" id="PF00881"/>
    </source>
</evidence>
<gene>
    <name evidence="2" type="ORF">AArcSl_1837</name>
</gene>
<dbReference type="CDD" id="cd02142">
    <property type="entry name" value="McbC_SagB-like_oxidoreductase"/>
    <property type="match status" value="1"/>
</dbReference>
<reference evidence="3" key="1">
    <citation type="submission" date="2017-11" db="EMBL/GenBank/DDBJ databases">
        <title>Phenotypic and genomic properties of facultatively anaerobic sulfur-reducing natronoarchaea from hypersaline soda lakes.</title>
        <authorList>
            <person name="Sorokin D.Y."/>
            <person name="Kublanov I.V."/>
            <person name="Roman P."/>
            <person name="Sinninghe Damste J.S."/>
            <person name="Golyshin P.N."/>
            <person name="Rojo D."/>
            <person name="Ciordia S."/>
            <person name="Mena M.D.C."/>
            <person name="Ferrer M."/>
            <person name="Messina E."/>
            <person name="Smedile F."/>
            <person name="La Spada G."/>
            <person name="La Cono V."/>
            <person name="Yakimov M.M."/>
        </authorList>
    </citation>
    <scope>NUCLEOTIDE SEQUENCE [LARGE SCALE GENOMIC DNA]</scope>
    <source>
        <strain evidence="3">AArc-Sl</strain>
    </source>
</reference>
<evidence type="ECO:0000313" key="2">
    <source>
        <dbReference type="EMBL" id="AUX09463.1"/>
    </source>
</evidence>
<feature type="domain" description="Nitroreductase" evidence="1">
    <location>
        <begin position="23"/>
        <end position="202"/>
    </location>
</feature>
<dbReference type="Proteomes" id="UP000263012">
    <property type="component" value="Chromosome"/>
</dbReference>
<evidence type="ECO:0000313" key="3">
    <source>
        <dbReference type="Proteomes" id="UP000263012"/>
    </source>
</evidence>
<protein>
    <submittedName>
        <fullName evidence="2">SagB-type dehydrogenase domain protein</fullName>
    </submittedName>
</protein>
<dbReference type="Pfam" id="PF00881">
    <property type="entry name" value="Nitroreductase"/>
    <property type="match status" value="1"/>
</dbReference>
<dbReference type="InterPro" id="IPR000415">
    <property type="entry name" value="Nitroreductase-like"/>
</dbReference>
<keyword evidence="3" id="KW-1185">Reference proteome</keyword>
<dbReference type="Gene3D" id="3.40.109.10">
    <property type="entry name" value="NADH Oxidase"/>
    <property type="match status" value="1"/>
</dbReference>
<dbReference type="KEGG" id="hdf:AArcSl_1837"/>
<proteinExistence type="predicted"/>
<dbReference type="PANTHER" id="PTHR43745">
    <property type="entry name" value="NITROREDUCTASE MJ1384-RELATED"/>
    <property type="match status" value="1"/>
</dbReference>
<dbReference type="NCBIfam" id="TIGR03605">
    <property type="entry name" value="antibiot_sagB"/>
    <property type="match status" value="1"/>
</dbReference>
<dbReference type="EMBL" id="CP025066">
    <property type="protein sequence ID" value="AUX09463.1"/>
    <property type="molecule type" value="Genomic_DNA"/>
</dbReference>
<organism evidence="2 3">
    <name type="scientific">Halalkaliarchaeum desulfuricum</name>
    <dbReference type="NCBI Taxonomy" id="2055893"/>
    <lineage>
        <taxon>Archaea</taxon>
        <taxon>Methanobacteriati</taxon>
        <taxon>Methanobacteriota</taxon>
        <taxon>Stenosarchaea group</taxon>
        <taxon>Halobacteria</taxon>
        <taxon>Halobacteriales</taxon>
        <taxon>Haloferacaceae</taxon>
        <taxon>Halalkaliarchaeum</taxon>
    </lineage>
</organism>
<sequence>MMTEYSLPEPGSDGLSEIERTIGARESRRSFADDPVGIEAVATLLWSVQGLTHERDGVPMRASPSAGATFPMVAFLSVAPGGCEELEAGLYRYVPDEHRLDPAIEESIHVELTAAALDQAVVRGAPVTIALAADYDRTTRQYPDHGERYVHMEAGHAAQNALLVCEARELNACPVGAFDDDELAAVLDLPADLDPLYLVPFGERPGGE</sequence>
<accession>A0A343TK41</accession>
<dbReference type="GO" id="GO:0016491">
    <property type="term" value="F:oxidoreductase activity"/>
    <property type="evidence" value="ECO:0007669"/>
    <property type="project" value="InterPro"/>
</dbReference>
<dbReference type="AlphaFoldDB" id="A0A343TK41"/>
<dbReference type="InterPro" id="IPR052544">
    <property type="entry name" value="Bacteriocin_Proc_Enz"/>
</dbReference>